<reference evidence="2 3" key="1">
    <citation type="submission" date="2024-02" db="EMBL/GenBank/DDBJ databases">
        <title>Discinaceae phylogenomics.</title>
        <authorList>
            <person name="Dirks A.C."/>
            <person name="James T.Y."/>
        </authorList>
    </citation>
    <scope>NUCLEOTIDE SEQUENCE [LARGE SCALE GENOMIC DNA]</scope>
    <source>
        <strain evidence="2 3">ACD0624</strain>
    </source>
</reference>
<accession>A0ABR3G6D3</accession>
<name>A0ABR3G6D3_9PEZI</name>
<proteinExistence type="predicted"/>
<keyword evidence="3" id="KW-1185">Reference proteome</keyword>
<feature type="compositionally biased region" description="Basic and acidic residues" evidence="1">
    <location>
        <begin position="24"/>
        <end position="41"/>
    </location>
</feature>
<organism evidence="2 3">
    <name type="scientific">Discina gigas</name>
    <dbReference type="NCBI Taxonomy" id="1032678"/>
    <lineage>
        <taxon>Eukaryota</taxon>
        <taxon>Fungi</taxon>
        <taxon>Dikarya</taxon>
        <taxon>Ascomycota</taxon>
        <taxon>Pezizomycotina</taxon>
        <taxon>Pezizomycetes</taxon>
        <taxon>Pezizales</taxon>
        <taxon>Discinaceae</taxon>
        <taxon>Discina</taxon>
    </lineage>
</organism>
<dbReference type="Proteomes" id="UP001447188">
    <property type="component" value="Unassembled WGS sequence"/>
</dbReference>
<feature type="compositionally biased region" description="Basic and acidic residues" evidence="1">
    <location>
        <begin position="53"/>
        <end position="77"/>
    </location>
</feature>
<comment type="caution">
    <text evidence="2">The sequence shown here is derived from an EMBL/GenBank/DDBJ whole genome shotgun (WGS) entry which is preliminary data.</text>
</comment>
<evidence type="ECO:0000313" key="2">
    <source>
        <dbReference type="EMBL" id="KAL0631136.1"/>
    </source>
</evidence>
<protein>
    <submittedName>
        <fullName evidence="2">Uncharacterized protein</fullName>
    </submittedName>
</protein>
<gene>
    <name evidence="2" type="ORF">Q9L58_010011</name>
</gene>
<evidence type="ECO:0000256" key="1">
    <source>
        <dbReference type="SAM" id="MobiDB-lite"/>
    </source>
</evidence>
<feature type="region of interest" description="Disordered" evidence="1">
    <location>
        <begin position="24"/>
        <end position="90"/>
    </location>
</feature>
<dbReference type="EMBL" id="JBBBZM010000294">
    <property type="protein sequence ID" value="KAL0631136.1"/>
    <property type="molecule type" value="Genomic_DNA"/>
</dbReference>
<sequence length="108" mass="12158">MLRATMCTIRSNSTQVRARMQKRFYDREPMPTPHTTEKPHNLDVQTAASKSGIAERQRSQETKEANVQKQDPKKEFPEAPGPIIGMQDERGHSTLITPWSSLGIVLGV</sequence>
<evidence type="ECO:0000313" key="3">
    <source>
        <dbReference type="Proteomes" id="UP001447188"/>
    </source>
</evidence>